<comment type="caution">
    <text evidence="2">The sequence shown here is derived from an EMBL/GenBank/DDBJ whole genome shotgun (WGS) entry which is preliminary data.</text>
</comment>
<evidence type="ECO:0000256" key="1">
    <source>
        <dbReference type="SAM" id="MobiDB-lite"/>
    </source>
</evidence>
<evidence type="ECO:0000313" key="3">
    <source>
        <dbReference type="Proteomes" id="UP000326396"/>
    </source>
</evidence>
<reference evidence="2 3" key="1">
    <citation type="submission" date="2019-05" db="EMBL/GenBank/DDBJ databases">
        <title>Mikania micrantha, genome provides insights into the molecular mechanism of rapid growth.</title>
        <authorList>
            <person name="Liu B."/>
        </authorList>
    </citation>
    <scope>NUCLEOTIDE SEQUENCE [LARGE SCALE GENOMIC DNA]</scope>
    <source>
        <strain evidence="2">NLD-2019</strain>
        <tissue evidence="2">Leaf</tissue>
    </source>
</reference>
<name>A0A5N6N277_9ASTR</name>
<dbReference type="EMBL" id="SZYD01000014">
    <property type="protein sequence ID" value="KAD4180397.1"/>
    <property type="molecule type" value="Genomic_DNA"/>
</dbReference>
<dbReference type="AlphaFoldDB" id="A0A5N6N277"/>
<protein>
    <submittedName>
        <fullName evidence="2">Uncharacterized protein</fullName>
    </submittedName>
</protein>
<dbReference type="Proteomes" id="UP000326396">
    <property type="component" value="Linkage Group LG4"/>
</dbReference>
<organism evidence="2 3">
    <name type="scientific">Mikania micrantha</name>
    <name type="common">bitter vine</name>
    <dbReference type="NCBI Taxonomy" id="192012"/>
    <lineage>
        <taxon>Eukaryota</taxon>
        <taxon>Viridiplantae</taxon>
        <taxon>Streptophyta</taxon>
        <taxon>Embryophyta</taxon>
        <taxon>Tracheophyta</taxon>
        <taxon>Spermatophyta</taxon>
        <taxon>Magnoliopsida</taxon>
        <taxon>eudicotyledons</taxon>
        <taxon>Gunneridae</taxon>
        <taxon>Pentapetalae</taxon>
        <taxon>asterids</taxon>
        <taxon>campanulids</taxon>
        <taxon>Asterales</taxon>
        <taxon>Asteraceae</taxon>
        <taxon>Asteroideae</taxon>
        <taxon>Heliantheae alliance</taxon>
        <taxon>Eupatorieae</taxon>
        <taxon>Mikania</taxon>
    </lineage>
</organism>
<keyword evidence="3" id="KW-1185">Reference proteome</keyword>
<gene>
    <name evidence="2" type="ORF">E3N88_28988</name>
</gene>
<feature type="region of interest" description="Disordered" evidence="1">
    <location>
        <begin position="97"/>
        <end position="119"/>
    </location>
</feature>
<accession>A0A5N6N277</accession>
<evidence type="ECO:0000313" key="2">
    <source>
        <dbReference type="EMBL" id="KAD4180397.1"/>
    </source>
</evidence>
<sequence>MGRSILGEARCIKNLCKIKFVLIKGGGPEVAISYVGTVRTFLSIELLVSKYVESHISQEIISFGRSSSYPGGLQHNRNPKIDQSIVNWFTVGLSPTLGRPKSRKRPRRTLSPQLASPPVTTTVKTHVPAQHAFCPDLNVSVQISNSSSHSIQDSLSILWRHMKTKLHRKKCKMSPNQWTVSMHVDVRLR</sequence>
<proteinExistence type="predicted"/>